<dbReference type="InterPro" id="IPR027268">
    <property type="entry name" value="Peptidase_M4/M1_CTD_sf"/>
</dbReference>
<dbReference type="SUPFAM" id="SSF55486">
    <property type="entry name" value="Metalloproteases ('zincins'), catalytic domain"/>
    <property type="match status" value="1"/>
</dbReference>
<dbReference type="RefSeq" id="WP_386812951.1">
    <property type="nucleotide sequence ID" value="NZ_JBHTIH010000006.1"/>
</dbReference>
<evidence type="ECO:0000259" key="12">
    <source>
        <dbReference type="PROSITE" id="PS51829"/>
    </source>
</evidence>
<dbReference type="InterPro" id="IPR000601">
    <property type="entry name" value="PKD_dom"/>
</dbReference>
<dbReference type="Gene3D" id="1.10.390.10">
    <property type="entry name" value="Neutral Protease Domain 2"/>
    <property type="match status" value="1"/>
</dbReference>
<dbReference type="CDD" id="cd00146">
    <property type="entry name" value="PKD"/>
    <property type="match status" value="1"/>
</dbReference>
<evidence type="ECO:0000256" key="7">
    <source>
        <dbReference type="ARBA" id="ARBA00022833"/>
    </source>
</evidence>
<gene>
    <name evidence="13" type="ORF">ACFQZQ_11550</name>
</gene>
<dbReference type="Pfam" id="PF01483">
    <property type="entry name" value="P_proprotein"/>
    <property type="match status" value="1"/>
</dbReference>
<dbReference type="Gene3D" id="3.10.450.490">
    <property type="match status" value="1"/>
</dbReference>
<dbReference type="PANTHER" id="PTHR33794:SF1">
    <property type="entry name" value="BACILLOLYSIN"/>
    <property type="match status" value="1"/>
</dbReference>
<dbReference type="InterPro" id="IPR007280">
    <property type="entry name" value="Peptidase_C_arc/bac"/>
</dbReference>
<keyword evidence="8" id="KW-0482">Metalloprotease</keyword>
<dbReference type="InterPro" id="IPR023612">
    <property type="entry name" value="Peptidase_M4"/>
</dbReference>
<organism evidence="13 14">
    <name type="scientific">Lysobacter koreensis</name>
    <dbReference type="NCBI Taxonomy" id="266122"/>
    <lineage>
        <taxon>Bacteria</taxon>
        <taxon>Pseudomonadati</taxon>
        <taxon>Pseudomonadota</taxon>
        <taxon>Gammaproteobacteria</taxon>
        <taxon>Lysobacterales</taxon>
        <taxon>Lysobacteraceae</taxon>
        <taxon>Lysobacter</taxon>
    </lineage>
</organism>
<evidence type="ECO:0000259" key="11">
    <source>
        <dbReference type="PROSITE" id="PS50093"/>
    </source>
</evidence>
<dbReference type="Pfam" id="PF01447">
    <property type="entry name" value="Peptidase_M4"/>
    <property type="match status" value="1"/>
</dbReference>
<comment type="similarity">
    <text evidence="2">Belongs to the peptidase M4 family.</text>
</comment>
<proteinExistence type="inferred from homology"/>
<dbReference type="SMART" id="SM00089">
    <property type="entry name" value="PKD"/>
    <property type="match status" value="1"/>
</dbReference>
<keyword evidence="5 10" id="KW-0732">Signal</keyword>
<reference evidence="14" key="1">
    <citation type="journal article" date="2019" name="Int. J. Syst. Evol. Microbiol.">
        <title>The Global Catalogue of Microorganisms (GCM) 10K type strain sequencing project: providing services to taxonomists for standard genome sequencing and annotation.</title>
        <authorList>
            <consortium name="The Broad Institute Genomics Platform"/>
            <consortium name="The Broad Institute Genome Sequencing Center for Infectious Disease"/>
            <person name="Wu L."/>
            <person name="Ma J."/>
        </authorList>
    </citation>
    <scope>NUCLEOTIDE SEQUENCE [LARGE SCALE GENOMIC DNA]</scope>
    <source>
        <strain evidence="14">CCUG 55491</strain>
    </source>
</reference>
<sequence length="830" mass="86204">MNRTARTTALAAATTLALVAGGVSAADRVDLGRLDVNALKQQYSAGIASTGAPTMDHARHAALIGLDAESRLLLKKRHADLGVRNHRYQQTFRGVPIFGEGVIVSEDSQGNTQALFGRMATGLASELPSVNARLDKAQALAIGKRAGLGDRLAAMHVENEKSEKVIFIDDSGRAHLAYAVSYYADSFAGGAPTRPFVIVDANSGRVLKQWENLQHALIGTGPGGNTKTGQYEYGTDFGFNDVAQSGSTCTMNNANVKTVNLNHGTSGSTAYSYSCPRNTVKSINGAFSPLNDAHYFGNVVFNMYQDYMGAPPLTFQLMMRVHYSNNYENATWNGSAMTFGDGATTFHPLVSLDVSAHEVSHGYTEQNSGLVYSGQSGGMNEAYSDIAGEAAEFFKDGSNDFLVGAQIFKATGALRYMANPPQDGRSIGHASNYTSGMDVHYSSGVYNKAFYLLATTSGWNTKSAFQAFARANRDYWTASSTFNQGACGVQKAATDMGKPVADVIAAFSAVGVTASGTNCGGGGGNANPVANFSSSISGLTVAFTDTSTDSDGTIASRSWTFGDGTSSTATNPSKTYAAAGTYSVALTVTDNGGATNTKTGSVTVGGGGGDTVLSNGVAKTGLAGATGTELRYTMVVPAGATGLKFVTAGGTGDADLYARFGSAPTTTVNDCRSEGATNAETCTIATAQAGTYHVLVKAYSAISGVNLTGSYTTGGGSTQTYSNTADYPIADNATVDSPITVSSRTGNAPSNASVTVAIVHTYQGDLKVDLVAPDGSLYNLHNRTGGSADNVNKTVTLNLSTEALNGTWKLRVNDNAAQDTGRIDSWSITF</sequence>
<accession>A0ABW2YTN7</accession>
<dbReference type="Gene3D" id="3.10.450.40">
    <property type="match status" value="1"/>
</dbReference>
<dbReference type="PROSITE" id="PS51829">
    <property type="entry name" value="P_HOMO_B"/>
    <property type="match status" value="1"/>
</dbReference>
<comment type="cofactor">
    <cofactor evidence="1">
        <name>Ca(2+)</name>
        <dbReference type="ChEBI" id="CHEBI:29108"/>
    </cofactor>
</comment>
<evidence type="ECO:0000256" key="3">
    <source>
        <dbReference type="ARBA" id="ARBA00022670"/>
    </source>
</evidence>
<dbReference type="InterPro" id="IPR013856">
    <property type="entry name" value="Peptidase_M4_domain"/>
</dbReference>
<dbReference type="SUPFAM" id="SSF49299">
    <property type="entry name" value="PKD domain"/>
    <property type="match status" value="1"/>
</dbReference>
<dbReference type="InterPro" id="IPR050728">
    <property type="entry name" value="Zinc_Metalloprotease_M4"/>
</dbReference>
<evidence type="ECO:0000256" key="5">
    <source>
        <dbReference type="ARBA" id="ARBA00022729"/>
    </source>
</evidence>
<feature type="domain" description="P/Homo B" evidence="12">
    <location>
        <begin position="716"/>
        <end position="830"/>
    </location>
</feature>
<feature type="domain" description="PKD" evidence="11">
    <location>
        <begin position="524"/>
        <end position="604"/>
    </location>
</feature>
<dbReference type="SUPFAM" id="SSF49785">
    <property type="entry name" value="Galactose-binding domain-like"/>
    <property type="match status" value="1"/>
</dbReference>
<evidence type="ECO:0000256" key="6">
    <source>
        <dbReference type="ARBA" id="ARBA00022801"/>
    </source>
</evidence>
<dbReference type="Gene3D" id="3.10.170.10">
    <property type="match status" value="1"/>
</dbReference>
<feature type="chain" id="PRO_5045575446" evidence="10">
    <location>
        <begin position="26"/>
        <end position="830"/>
    </location>
</feature>
<keyword evidence="7" id="KW-0862">Zinc</keyword>
<protein>
    <submittedName>
        <fullName evidence="13">M4 family metallopeptidase</fullName>
    </submittedName>
</protein>
<dbReference type="Pfam" id="PF04151">
    <property type="entry name" value="PPC"/>
    <property type="match status" value="1"/>
</dbReference>
<comment type="caution">
    <text evidence="13">The sequence shown here is derived from an EMBL/GenBank/DDBJ whole genome shotgun (WGS) entry which is preliminary data.</text>
</comment>
<dbReference type="PROSITE" id="PS50093">
    <property type="entry name" value="PKD"/>
    <property type="match status" value="1"/>
</dbReference>
<evidence type="ECO:0000256" key="4">
    <source>
        <dbReference type="ARBA" id="ARBA00022723"/>
    </source>
</evidence>
<evidence type="ECO:0000256" key="2">
    <source>
        <dbReference type="ARBA" id="ARBA00009388"/>
    </source>
</evidence>
<name>A0ABW2YTN7_9GAMM</name>
<dbReference type="EMBL" id="JBHTIH010000006">
    <property type="protein sequence ID" value="MFD0739911.1"/>
    <property type="molecule type" value="Genomic_DNA"/>
</dbReference>
<evidence type="ECO:0000256" key="1">
    <source>
        <dbReference type="ARBA" id="ARBA00001913"/>
    </source>
</evidence>
<evidence type="ECO:0000313" key="13">
    <source>
        <dbReference type="EMBL" id="MFD0739911.1"/>
    </source>
</evidence>
<dbReference type="InterPro" id="IPR022409">
    <property type="entry name" value="PKD/Chitinase_dom"/>
</dbReference>
<keyword evidence="3" id="KW-0645">Protease</keyword>
<evidence type="ECO:0000256" key="9">
    <source>
        <dbReference type="ARBA" id="ARBA00023145"/>
    </source>
</evidence>
<dbReference type="Proteomes" id="UP001597090">
    <property type="component" value="Unassembled WGS sequence"/>
</dbReference>
<keyword evidence="4" id="KW-0479">Metal-binding</keyword>
<dbReference type="InterPro" id="IPR011096">
    <property type="entry name" value="FTP_domain"/>
</dbReference>
<dbReference type="Pfam" id="PF07504">
    <property type="entry name" value="FTP"/>
    <property type="match status" value="1"/>
</dbReference>
<dbReference type="InterPro" id="IPR008979">
    <property type="entry name" value="Galactose-bd-like_sf"/>
</dbReference>
<dbReference type="CDD" id="cd09597">
    <property type="entry name" value="M4_TLP"/>
    <property type="match status" value="1"/>
</dbReference>
<evidence type="ECO:0000256" key="8">
    <source>
        <dbReference type="ARBA" id="ARBA00023049"/>
    </source>
</evidence>
<dbReference type="Pfam" id="PF18911">
    <property type="entry name" value="PKD_4"/>
    <property type="match status" value="1"/>
</dbReference>
<dbReference type="InterPro" id="IPR001570">
    <property type="entry name" value="Peptidase_M4_C_domain"/>
</dbReference>
<dbReference type="PRINTS" id="PR00730">
    <property type="entry name" value="THERMOLYSIN"/>
</dbReference>
<dbReference type="Gene3D" id="2.60.40.10">
    <property type="entry name" value="Immunoglobulins"/>
    <property type="match status" value="1"/>
</dbReference>
<dbReference type="PANTHER" id="PTHR33794">
    <property type="entry name" value="BACILLOLYSIN"/>
    <property type="match status" value="1"/>
</dbReference>
<dbReference type="Pfam" id="PF02868">
    <property type="entry name" value="Peptidase_M4_C"/>
    <property type="match status" value="1"/>
</dbReference>
<feature type="signal peptide" evidence="10">
    <location>
        <begin position="1"/>
        <end position="25"/>
    </location>
</feature>
<keyword evidence="9" id="KW-0865">Zymogen</keyword>
<dbReference type="Gene3D" id="2.60.120.260">
    <property type="entry name" value="Galactose-binding domain-like"/>
    <property type="match status" value="1"/>
</dbReference>
<keyword evidence="14" id="KW-1185">Reference proteome</keyword>
<dbReference type="InterPro" id="IPR002884">
    <property type="entry name" value="P_dom"/>
</dbReference>
<keyword evidence="6" id="KW-0378">Hydrolase</keyword>
<dbReference type="InterPro" id="IPR013783">
    <property type="entry name" value="Ig-like_fold"/>
</dbReference>
<dbReference type="InterPro" id="IPR035986">
    <property type="entry name" value="PKD_dom_sf"/>
</dbReference>
<evidence type="ECO:0000313" key="14">
    <source>
        <dbReference type="Proteomes" id="UP001597090"/>
    </source>
</evidence>
<evidence type="ECO:0000256" key="10">
    <source>
        <dbReference type="SAM" id="SignalP"/>
    </source>
</evidence>
<dbReference type="Gene3D" id="2.60.120.380">
    <property type="match status" value="1"/>
</dbReference>